<evidence type="ECO:0000313" key="1">
    <source>
        <dbReference type="EMBL" id="KAJ0221637.1"/>
    </source>
</evidence>
<keyword evidence="2" id="KW-1185">Reference proteome</keyword>
<comment type="caution">
    <text evidence="1">The sequence shown here is derived from an EMBL/GenBank/DDBJ whole genome shotgun (WGS) entry which is preliminary data.</text>
</comment>
<evidence type="ECO:0000313" key="2">
    <source>
        <dbReference type="Proteomes" id="UP000235145"/>
    </source>
</evidence>
<dbReference type="AlphaFoldDB" id="A0A9R1WF45"/>
<gene>
    <name evidence="1" type="ORF">LSAT_V11C200066310</name>
</gene>
<name>A0A9R1WF45_LACSA</name>
<organism evidence="1 2">
    <name type="scientific">Lactuca sativa</name>
    <name type="common">Garden lettuce</name>
    <dbReference type="NCBI Taxonomy" id="4236"/>
    <lineage>
        <taxon>Eukaryota</taxon>
        <taxon>Viridiplantae</taxon>
        <taxon>Streptophyta</taxon>
        <taxon>Embryophyta</taxon>
        <taxon>Tracheophyta</taxon>
        <taxon>Spermatophyta</taxon>
        <taxon>Magnoliopsida</taxon>
        <taxon>eudicotyledons</taxon>
        <taxon>Gunneridae</taxon>
        <taxon>Pentapetalae</taxon>
        <taxon>asterids</taxon>
        <taxon>campanulids</taxon>
        <taxon>Asterales</taxon>
        <taxon>Asteraceae</taxon>
        <taxon>Cichorioideae</taxon>
        <taxon>Cichorieae</taxon>
        <taxon>Lactucinae</taxon>
        <taxon>Lactuca</taxon>
    </lineage>
</organism>
<protein>
    <submittedName>
        <fullName evidence="1">Uncharacterized protein</fullName>
    </submittedName>
</protein>
<dbReference type="EMBL" id="NBSK02000002">
    <property type="protein sequence ID" value="KAJ0221637.1"/>
    <property type="molecule type" value="Genomic_DNA"/>
</dbReference>
<proteinExistence type="predicted"/>
<dbReference type="Proteomes" id="UP000235145">
    <property type="component" value="Unassembled WGS sequence"/>
</dbReference>
<reference evidence="1 2" key="1">
    <citation type="journal article" date="2017" name="Nat. Commun.">
        <title>Genome assembly with in vitro proximity ligation data and whole-genome triplication in lettuce.</title>
        <authorList>
            <person name="Reyes-Chin-Wo S."/>
            <person name="Wang Z."/>
            <person name="Yang X."/>
            <person name="Kozik A."/>
            <person name="Arikit S."/>
            <person name="Song C."/>
            <person name="Xia L."/>
            <person name="Froenicke L."/>
            <person name="Lavelle D.O."/>
            <person name="Truco M.J."/>
            <person name="Xia R."/>
            <person name="Zhu S."/>
            <person name="Xu C."/>
            <person name="Xu H."/>
            <person name="Xu X."/>
            <person name="Cox K."/>
            <person name="Korf I."/>
            <person name="Meyers B.C."/>
            <person name="Michelmore R.W."/>
        </authorList>
    </citation>
    <scope>NUCLEOTIDE SEQUENCE [LARGE SCALE GENOMIC DNA]</scope>
    <source>
        <strain evidence="2">cv. Salinas</strain>
        <tissue evidence="1">Seedlings</tissue>
    </source>
</reference>
<accession>A0A9R1WF45</accession>
<sequence>MYEAGGDPQMYRTTCIGMFEGMSPKNMKADLFIRTCALIITLKPCLDKELYDECFYYGNFDLEMTLLRQAADEDHLEAIYLE</sequence>